<dbReference type="EMBL" id="CP022133">
    <property type="protein sequence ID" value="ASG66510.1"/>
    <property type="molecule type" value="Genomic_DNA"/>
</dbReference>
<protein>
    <submittedName>
        <fullName evidence="1">Uncharacterized protein</fullName>
    </submittedName>
</protein>
<evidence type="ECO:0000313" key="3">
    <source>
        <dbReference type="Proteomes" id="UP000197717"/>
    </source>
</evidence>
<name>A0ABM6LTE5_9GAMM</name>
<evidence type="ECO:0000313" key="2">
    <source>
        <dbReference type="EMBL" id="ASG66510.1"/>
    </source>
</evidence>
<keyword evidence="3" id="KW-1185">Reference proteome</keyword>
<evidence type="ECO:0000313" key="1">
    <source>
        <dbReference type="EMBL" id="ASG65864.1"/>
    </source>
</evidence>
<dbReference type="EMBL" id="CP022133">
    <property type="protein sequence ID" value="ASG65864.1"/>
    <property type="molecule type" value="Genomic_DNA"/>
</dbReference>
<accession>A0ABM6LTE5</accession>
<gene>
    <name evidence="1" type="ORF">CEW91_06805</name>
    <name evidence="2" type="ORF">CEW91_10345</name>
</gene>
<proteinExistence type="predicted"/>
<organism evidence="1 3">
    <name type="scientific">Idiomarina piscisalsi</name>
    <dbReference type="NCBI Taxonomy" id="1096243"/>
    <lineage>
        <taxon>Bacteria</taxon>
        <taxon>Pseudomonadati</taxon>
        <taxon>Pseudomonadota</taxon>
        <taxon>Gammaproteobacteria</taxon>
        <taxon>Alteromonadales</taxon>
        <taxon>Idiomarinaceae</taxon>
        <taxon>Idiomarina</taxon>
    </lineage>
</organism>
<sequence length="60" mass="6944">MSQDISVLEDFIEYVLSGIQPKIREQVEIFMPQRDLGRNKANNSLRVLFPGTVVDFFWGV</sequence>
<dbReference type="Proteomes" id="UP000197717">
    <property type="component" value="Chromosome"/>
</dbReference>
<reference evidence="1 3" key="1">
    <citation type="submission" date="2017-06" db="EMBL/GenBank/DDBJ databases">
        <title>Complete genome sequence of Idiomarina piscisalsi strain 10PY1A isolated from soil of Soudi Arabia.</title>
        <authorList>
            <person name="Kim M.-C."/>
            <person name="Jung B.K."/>
            <person name="Budiyanto F."/>
            <person name="Nzila A."/>
            <person name="Shin J.-H."/>
        </authorList>
    </citation>
    <scope>NUCLEOTIDE SEQUENCE [LARGE SCALE GENOMIC DNA]</scope>
    <source>
        <strain evidence="1 3">10PY1A</strain>
    </source>
</reference>